<protein>
    <submittedName>
        <fullName evidence="1">Membrane protein involved in the export of O-antigen and teichoic acid</fullName>
    </submittedName>
</protein>
<name>A0AC61PJA1_9FIRM</name>
<evidence type="ECO:0000313" key="2">
    <source>
        <dbReference type="Proteomes" id="UP000192328"/>
    </source>
</evidence>
<dbReference type="Proteomes" id="UP000192328">
    <property type="component" value="Unassembled WGS sequence"/>
</dbReference>
<sequence length="477" mass="53960">MDNKKLASNFLWRLMERMGAQGVTLIVSLVLARLLEPSVYGIVAYVLVFTTILQVFVDSGLGTALIQKKNADDLDFSSVFYFNIIICFSLYALLFLGAPYISLFYGIDELTPIVRVLGLSLLISGIKCVQQAYVSRYLLFKKFFYATLAGTVGAAIIGITMAYMGFGVWAIVAQNLFNQTIDTIILWITVKWRPKKCFSMRRLKGLFSYGWKLLVARLLSTVYTEIRQLLIGKVYTAADLAFYNRSYEIPAKIVPNIITSINSVLLPTLSKEQDNLSTIKSIARRANKVANFVIWPFLVGLAVCGKALVEVLLTEKWLPCVPYLFIFCADYALWPTIYVYNNVINSIGRSDIYLKLQFIQKGIGMILLFLSIRYGVIWIALTVPIISIIELIISASIIRKLIGYSFTEQLSDVYKPIIFSMIMGAIVWGLSLFELKMVLILVLQFIIGVITYTLLSFIFNRECFMFVKTMIGKLIKK</sequence>
<proteinExistence type="predicted"/>
<gene>
    <name evidence="1" type="ORF">SAMN06297397_0874</name>
</gene>
<comment type="caution">
    <text evidence="1">The sequence shown here is derived from an EMBL/GenBank/DDBJ whole genome shotgun (WGS) entry which is preliminary data.</text>
</comment>
<evidence type="ECO:0000313" key="1">
    <source>
        <dbReference type="EMBL" id="SMC42657.1"/>
    </source>
</evidence>
<dbReference type="EMBL" id="FWXZ01000001">
    <property type="protein sequence ID" value="SMC42657.1"/>
    <property type="molecule type" value="Genomic_DNA"/>
</dbReference>
<keyword evidence="2" id="KW-1185">Reference proteome</keyword>
<reference evidence="1" key="1">
    <citation type="submission" date="2017-04" db="EMBL/GenBank/DDBJ databases">
        <authorList>
            <person name="Varghese N."/>
            <person name="Submissions S."/>
        </authorList>
    </citation>
    <scope>NUCLEOTIDE SEQUENCE</scope>
    <source>
        <strain evidence="1">WTE2008</strain>
    </source>
</reference>
<accession>A0AC61PJA1</accession>
<organism evidence="1 2">
    <name type="scientific">Aristaeella lactis</name>
    <dbReference type="NCBI Taxonomy" id="3046383"/>
    <lineage>
        <taxon>Bacteria</taxon>
        <taxon>Bacillati</taxon>
        <taxon>Bacillota</taxon>
        <taxon>Clostridia</taxon>
        <taxon>Eubacteriales</taxon>
        <taxon>Aristaeellaceae</taxon>
        <taxon>Aristaeella</taxon>
    </lineage>
</organism>